<reference evidence="1 2" key="1">
    <citation type="submission" date="2015-09" db="EMBL/GenBank/DDBJ databases">
        <title>Genome sequence, genome mining and natural product profiling of a biocontrol bacterium Streptomyces malaysiensis F913.</title>
        <authorList>
            <person name="Xu Y."/>
            <person name="Wei J."/>
            <person name="Xie J."/>
            <person name="Li T."/>
            <person name="Zhou Z."/>
        </authorList>
    </citation>
    <scope>NUCLEOTIDE SEQUENCE [LARGE SCALE GENOMIC DNA]</scope>
    <source>
        <strain evidence="1 2">F913</strain>
    </source>
</reference>
<protein>
    <submittedName>
        <fullName evidence="1">Uncharacterized protein</fullName>
    </submittedName>
</protein>
<sequence length="72" mass="7660">MTTAGPYAPALIAQICREIEELGEEHFAQMAVSPESVRGAQQAAHGLIERYGRGPVQAAAQVLEAQLNSKTP</sequence>
<evidence type="ECO:0000313" key="1">
    <source>
        <dbReference type="EMBL" id="PNG97029.1"/>
    </source>
</evidence>
<proteinExistence type="predicted"/>
<organism evidence="1 2">
    <name type="scientific">Streptomyces malaysiensis</name>
    <dbReference type="NCBI Taxonomy" id="92644"/>
    <lineage>
        <taxon>Bacteria</taxon>
        <taxon>Bacillati</taxon>
        <taxon>Actinomycetota</taxon>
        <taxon>Actinomycetes</taxon>
        <taxon>Kitasatosporales</taxon>
        <taxon>Streptomycetaceae</taxon>
        <taxon>Streptomyces</taxon>
        <taxon>Streptomyces violaceusniger group</taxon>
    </lineage>
</organism>
<accession>A0A2J7ZA05</accession>
<keyword evidence="2" id="KW-1185">Reference proteome</keyword>
<dbReference type="EMBL" id="LJIW01000001">
    <property type="protein sequence ID" value="PNG97029.1"/>
    <property type="molecule type" value="Genomic_DNA"/>
</dbReference>
<comment type="caution">
    <text evidence="1">The sequence shown here is derived from an EMBL/GenBank/DDBJ whole genome shotgun (WGS) entry which is preliminary data.</text>
</comment>
<gene>
    <name evidence="1" type="ORF">SMF913_13054</name>
</gene>
<evidence type="ECO:0000313" key="2">
    <source>
        <dbReference type="Proteomes" id="UP000236520"/>
    </source>
</evidence>
<dbReference type="AlphaFoldDB" id="A0A2J7ZA05"/>
<dbReference type="Proteomes" id="UP000236520">
    <property type="component" value="Unassembled WGS sequence"/>
</dbReference>
<name>A0A2J7ZA05_STRMQ</name>
<dbReference type="RefSeq" id="WP_102934474.1">
    <property type="nucleotide sequence ID" value="NZ_JBEOTK010000015.1"/>
</dbReference>